<evidence type="ECO:0000256" key="1">
    <source>
        <dbReference type="SAM" id="MobiDB-lite"/>
    </source>
</evidence>
<evidence type="ECO:0000313" key="2">
    <source>
        <dbReference type="EMBL" id="CAH1778312.1"/>
    </source>
</evidence>
<feature type="compositionally biased region" description="Low complexity" evidence="1">
    <location>
        <begin position="97"/>
        <end position="109"/>
    </location>
</feature>
<evidence type="ECO:0000313" key="3">
    <source>
        <dbReference type="Proteomes" id="UP000749559"/>
    </source>
</evidence>
<organism evidence="2 3">
    <name type="scientific">Owenia fusiformis</name>
    <name type="common">Polychaete worm</name>
    <dbReference type="NCBI Taxonomy" id="6347"/>
    <lineage>
        <taxon>Eukaryota</taxon>
        <taxon>Metazoa</taxon>
        <taxon>Spiralia</taxon>
        <taxon>Lophotrochozoa</taxon>
        <taxon>Annelida</taxon>
        <taxon>Polychaeta</taxon>
        <taxon>Sedentaria</taxon>
        <taxon>Canalipalpata</taxon>
        <taxon>Sabellida</taxon>
        <taxon>Oweniida</taxon>
        <taxon>Oweniidae</taxon>
        <taxon>Owenia</taxon>
    </lineage>
</organism>
<reference evidence="2" key="1">
    <citation type="submission" date="2022-03" db="EMBL/GenBank/DDBJ databases">
        <authorList>
            <person name="Martin C."/>
        </authorList>
    </citation>
    <scope>NUCLEOTIDE SEQUENCE</scope>
</reference>
<protein>
    <submittedName>
        <fullName evidence="2">Uncharacterized protein</fullName>
    </submittedName>
</protein>
<keyword evidence="3" id="KW-1185">Reference proteome</keyword>
<name>A0A8S4NCL1_OWEFU</name>
<dbReference type="AlphaFoldDB" id="A0A8S4NCL1"/>
<feature type="non-terminal residue" evidence="2">
    <location>
        <position position="136"/>
    </location>
</feature>
<dbReference type="Proteomes" id="UP000749559">
    <property type="component" value="Unassembled WGS sequence"/>
</dbReference>
<gene>
    <name evidence="2" type="ORF">OFUS_LOCUS5245</name>
</gene>
<comment type="caution">
    <text evidence="2">The sequence shown here is derived from an EMBL/GenBank/DDBJ whole genome shotgun (WGS) entry which is preliminary data.</text>
</comment>
<sequence length="136" mass="15424">GKDIASALRKLDDGPEKTTMTSLNKIFKPFNKQMLKVSKVLSKVESMFKSLLKKANDFKDGYECDSASIDNTVQPTTPRTTKRPMTPRRTTPRRTTPRPTTSRPTTTRRTTPRRNSKADNTATNSDNRTRTTRMSN</sequence>
<dbReference type="EMBL" id="CAIIXF020000002">
    <property type="protein sequence ID" value="CAH1778312.1"/>
    <property type="molecule type" value="Genomic_DNA"/>
</dbReference>
<proteinExistence type="predicted"/>
<feature type="compositionally biased region" description="Basic residues" evidence="1">
    <location>
        <begin position="80"/>
        <end position="96"/>
    </location>
</feature>
<feature type="region of interest" description="Disordered" evidence="1">
    <location>
        <begin position="61"/>
        <end position="136"/>
    </location>
</feature>
<feature type="compositionally biased region" description="Polar residues" evidence="1">
    <location>
        <begin position="118"/>
        <end position="136"/>
    </location>
</feature>
<accession>A0A8S4NCL1</accession>